<feature type="chain" id="PRO_5041656461" evidence="1">
    <location>
        <begin position="24"/>
        <end position="515"/>
    </location>
</feature>
<dbReference type="Pfam" id="PF12010">
    <property type="entry name" value="DUF3502"/>
    <property type="match status" value="1"/>
</dbReference>
<dbReference type="GO" id="GO:0004435">
    <property type="term" value="F:phosphatidylinositol-4,5-bisphosphate phospholipase C activity"/>
    <property type="evidence" value="ECO:0007669"/>
    <property type="project" value="InterPro"/>
</dbReference>
<dbReference type="AlphaFoldDB" id="A0AA96RM75"/>
<dbReference type="InterPro" id="IPR022627">
    <property type="entry name" value="DUF3502"/>
</dbReference>
<dbReference type="Pfam" id="PF13416">
    <property type="entry name" value="SBP_bac_8"/>
    <property type="match status" value="1"/>
</dbReference>
<gene>
    <name evidence="3" type="ORF">MJB10_08710</name>
</gene>
<dbReference type="InterPro" id="IPR006059">
    <property type="entry name" value="SBP"/>
</dbReference>
<accession>A0AA96RM75</accession>
<dbReference type="SUPFAM" id="SSF53850">
    <property type="entry name" value="Periplasmic binding protein-like II"/>
    <property type="match status" value="1"/>
</dbReference>
<name>A0AA96RM75_9BACL</name>
<evidence type="ECO:0000256" key="1">
    <source>
        <dbReference type="SAM" id="SignalP"/>
    </source>
</evidence>
<reference evidence="3" key="1">
    <citation type="submission" date="2022-02" db="EMBL/GenBank/DDBJ databases">
        <title>Paenibacillus sp. MBLB1832 Whole Genome Shotgun Sequencing.</title>
        <authorList>
            <person name="Hwang C.Y."/>
            <person name="Cho E.-S."/>
            <person name="Seo M.-J."/>
        </authorList>
    </citation>
    <scope>NUCLEOTIDE SEQUENCE</scope>
    <source>
        <strain evidence="3">MBLB1832</strain>
    </source>
</reference>
<feature type="domain" description="PI-PLC Y-box" evidence="2">
    <location>
        <begin position="403"/>
        <end position="456"/>
    </location>
</feature>
<evidence type="ECO:0000259" key="2">
    <source>
        <dbReference type="PROSITE" id="PS50008"/>
    </source>
</evidence>
<dbReference type="InterPro" id="IPR001711">
    <property type="entry name" value="PLipase_C_Pinositol-sp_Y"/>
</dbReference>
<dbReference type="InterPro" id="IPR050490">
    <property type="entry name" value="Bact_solute-bd_prot1"/>
</dbReference>
<dbReference type="RefSeq" id="WP_314803577.1">
    <property type="nucleotide sequence ID" value="NZ_CP130319.1"/>
</dbReference>
<dbReference type="GO" id="GO:0035556">
    <property type="term" value="P:intracellular signal transduction"/>
    <property type="evidence" value="ECO:0007669"/>
    <property type="project" value="InterPro"/>
</dbReference>
<organism evidence="3 4">
    <name type="scientific">Paenibacillus roseopurpureus</name>
    <dbReference type="NCBI Taxonomy" id="2918901"/>
    <lineage>
        <taxon>Bacteria</taxon>
        <taxon>Bacillati</taxon>
        <taxon>Bacillota</taxon>
        <taxon>Bacilli</taxon>
        <taxon>Bacillales</taxon>
        <taxon>Paenibacillaceae</taxon>
        <taxon>Paenibacillus</taxon>
    </lineage>
</organism>
<proteinExistence type="predicted"/>
<dbReference type="PANTHER" id="PTHR43649:SF17">
    <property type="entry name" value="ABC TRANSPORTER SOLUTE BINDING PROTEIN-SUGAR TRANSPORT"/>
    <property type="match status" value="1"/>
</dbReference>
<feature type="signal peptide" evidence="1">
    <location>
        <begin position="1"/>
        <end position="23"/>
    </location>
</feature>
<evidence type="ECO:0000313" key="3">
    <source>
        <dbReference type="EMBL" id="WNR46159.1"/>
    </source>
</evidence>
<dbReference type="Gene3D" id="3.40.190.10">
    <property type="entry name" value="Periplasmic binding protein-like II"/>
    <property type="match status" value="2"/>
</dbReference>
<keyword evidence="4" id="KW-1185">Reference proteome</keyword>
<dbReference type="PROSITE" id="PS50008">
    <property type="entry name" value="PIPLC_Y_DOMAIN"/>
    <property type="match status" value="1"/>
</dbReference>
<evidence type="ECO:0000313" key="4">
    <source>
        <dbReference type="Proteomes" id="UP001304650"/>
    </source>
</evidence>
<dbReference type="KEGG" id="proo:MJB10_08710"/>
<dbReference type="GO" id="GO:0006629">
    <property type="term" value="P:lipid metabolic process"/>
    <property type="evidence" value="ECO:0007669"/>
    <property type="project" value="InterPro"/>
</dbReference>
<dbReference type="Proteomes" id="UP001304650">
    <property type="component" value="Chromosome"/>
</dbReference>
<dbReference type="PROSITE" id="PS51257">
    <property type="entry name" value="PROKAR_LIPOPROTEIN"/>
    <property type="match status" value="1"/>
</dbReference>
<keyword evidence="1" id="KW-0732">Signal</keyword>
<protein>
    <submittedName>
        <fullName evidence="3">ABC transporter substrate-binding protein</fullName>
    </submittedName>
</protein>
<dbReference type="EMBL" id="CP130319">
    <property type="protein sequence ID" value="WNR46159.1"/>
    <property type="molecule type" value="Genomic_DNA"/>
</dbReference>
<dbReference type="PANTHER" id="PTHR43649">
    <property type="entry name" value="ARABINOSE-BINDING PROTEIN-RELATED"/>
    <property type="match status" value="1"/>
</dbReference>
<sequence>MSKMKKLNTIALAVSLPALLLSACSKSGTETETKAPASSSAATTAAPAKKLEPREISIYFAGPTAQKDVQLVEEEINKITKEKINATVKINHLGWGDYPQKTNLMIASGEPFDLMFTSGNDLSINVAKGAYVALNDPANNLLEKYGKDILKSMNPKLLSGTTIKGLNYALPTQKEMASMQGLFLRKDLVEKYKLDLKTIKKLEDIEPFLQQVKAGESADVIPFQASSNLLNLLPYENIGGFTSPGVISKTEKTPKVVNIFETAEMKDMFKLFYNWNQKGYFQKDPGTNTNLKAQTDEGLVAARWSQLKPGGDLEASNNSKKPLIQVEFSQPYVATYDLNNSMLAVSRTSKDPERAVMFLNLMHSDPRIVNLMDFGIEGKHYVKVPGKDNVIKVPDGFATSKDTGYYPGNTWQVGNQFLTYLFQNEDPQKWEKFKAFNAAGIASPILGFTYNSDSTKNEEAALASVYKSYIDGLSGGVLDPDKYLPEFNDKLKKAGSDKVIAEKQRQIDEFMKSKK</sequence>